<name>A0A7E4W088_PANRE</name>
<evidence type="ECO:0000313" key="2">
    <source>
        <dbReference type="WBParaSite" id="Pan_g5835.t1"/>
    </source>
</evidence>
<reference evidence="2" key="2">
    <citation type="submission" date="2020-10" db="UniProtKB">
        <authorList>
            <consortium name="WormBaseParasite"/>
        </authorList>
    </citation>
    <scope>IDENTIFICATION</scope>
</reference>
<accession>A0A7E4W088</accession>
<organism evidence="1 2">
    <name type="scientific">Panagrellus redivivus</name>
    <name type="common">Microworm</name>
    <dbReference type="NCBI Taxonomy" id="6233"/>
    <lineage>
        <taxon>Eukaryota</taxon>
        <taxon>Metazoa</taxon>
        <taxon>Ecdysozoa</taxon>
        <taxon>Nematoda</taxon>
        <taxon>Chromadorea</taxon>
        <taxon>Rhabditida</taxon>
        <taxon>Tylenchina</taxon>
        <taxon>Panagrolaimomorpha</taxon>
        <taxon>Panagrolaimoidea</taxon>
        <taxon>Panagrolaimidae</taxon>
        <taxon>Panagrellus</taxon>
    </lineage>
</organism>
<evidence type="ECO:0000313" key="1">
    <source>
        <dbReference type="Proteomes" id="UP000492821"/>
    </source>
</evidence>
<dbReference type="AlphaFoldDB" id="A0A7E4W088"/>
<proteinExistence type="predicted"/>
<dbReference type="Proteomes" id="UP000492821">
    <property type="component" value="Unassembled WGS sequence"/>
</dbReference>
<reference evidence="1" key="1">
    <citation type="journal article" date="2013" name="Genetics">
        <title>The draft genome and transcriptome of Panagrellus redivivus are shaped by the harsh demands of a free-living lifestyle.</title>
        <authorList>
            <person name="Srinivasan J."/>
            <person name="Dillman A.R."/>
            <person name="Macchietto M.G."/>
            <person name="Heikkinen L."/>
            <person name="Lakso M."/>
            <person name="Fracchia K.M."/>
            <person name="Antoshechkin I."/>
            <person name="Mortazavi A."/>
            <person name="Wong G."/>
            <person name="Sternberg P.W."/>
        </authorList>
    </citation>
    <scope>NUCLEOTIDE SEQUENCE [LARGE SCALE GENOMIC DNA]</scope>
    <source>
        <strain evidence="1">MT8872</strain>
    </source>
</reference>
<dbReference type="WBParaSite" id="Pan_g5835.t1">
    <property type="protein sequence ID" value="Pan_g5835.t1"/>
    <property type="gene ID" value="Pan_g5835"/>
</dbReference>
<protein>
    <submittedName>
        <fullName evidence="2">Uncharacterized protein</fullName>
    </submittedName>
</protein>
<sequence length="181" mass="21281">MATPLEALISFCENAFNQNGEYQGFSKVNHAQRTSNRQLSPIRYLHGCFDDPYCIVCGDKLNSDSSYGLRRNQTVNDRFRNGIKSEYPISDQRRWNEEMSRMLSPFRKMEQLKLSSSSCLKSSMRIHNIMKNRRKFSLLSSPNHTKQMPRGFRMNSSMRRWQEDVIPIISTKSNIVQWQQM</sequence>
<keyword evidence="1" id="KW-1185">Reference proteome</keyword>